<dbReference type="PANTHER" id="PTHR19920">
    <property type="entry name" value="WD40 PROTEIN CIAO1"/>
    <property type="match status" value="1"/>
</dbReference>
<dbReference type="VEuPathDB" id="FungiDB:SCODWIG_01942"/>
<dbReference type="HAMAP" id="MF_03037">
    <property type="entry name" value="ciao1"/>
    <property type="match status" value="1"/>
</dbReference>
<evidence type="ECO:0000313" key="6">
    <source>
        <dbReference type="Proteomes" id="UP000262825"/>
    </source>
</evidence>
<keyword evidence="3" id="KW-0539">Nucleus</keyword>
<feature type="repeat" description="WD" evidence="4">
    <location>
        <begin position="57"/>
        <end position="102"/>
    </location>
</feature>
<dbReference type="PANTHER" id="PTHR19920:SF0">
    <property type="entry name" value="CYTOSOLIC IRON-SULFUR PROTEIN ASSEMBLY PROTEIN CIAO1-RELATED"/>
    <property type="match status" value="1"/>
</dbReference>
<dbReference type="Proteomes" id="UP000262825">
    <property type="component" value="Unassembled WGS sequence"/>
</dbReference>
<dbReference type="InterPro" id="IPR001680">
    <property type="entry name" value="WD40_rpt"/>
</dbReference>
<keyword evidence="2" id="KW-0677">Repeat</keyword>
<evidence type="ECO:0000256" key="3">
    <source>
        <dbReference type="HAMAP-Rule" id="MF_03037"/>
    </source>
</evidence>
<dbReference type="OrthoDB" id="284782at2759"/>
<evidence type="ECO:0000256" key="4">
    <source>
        <dbReference type="PROSITE-ProRule" id="PRU00221"/>
    </source>
</evidence>
<feature type="repeat" description="WD" evidence="4">
    <location>
        <begin position="325"/>
        <end position="343"/>
    </location>
</feature>
<evidence type="ECO:0000256" key="1">
    <source>
        <dbReference type="ARBA" id="ARBA00022574"/>
    </source>
</evidence>
<keyword evidence="6" id="KW-1185">Reference proteome</keyword>
<evidence type="ECO:0000256" key="2">
    <source>
        <dbReference type="ARBA" id="ARBA00022737"/>
    </source>
</evidence>
<comment type="function">
    <text evidence="3">Essential component of the cytosolic iron-sulfur (Fe/S) protein assembly machinery. Required for the maturation of extramitochondrial Fe/S proteins.</text>
</comment>
<organism evidence="5 6">
    <name type="scientific">Saccharomycodes ludwigii</name>
    <dbReference type="NCBI Taxonomy" id="36035"/>
    <lineage>
        <taxon>Eukaryota</taxon>
        <taxon>Fungi</taxon>
        <taxon>Dikarya</taxon>
        <taxon>Ascomycota</taxon>
        <taxon>Saccharomycotina</taxon>
        <taxon>Saccharomycetes</taxon>
        <taxon>Saccharomycodales</taxon>
        <taxon>Saccharomycodaceae</taxon>
        <taxon>Saccharomycodes</taxon>
    </lineage>
</organism>
<dbReference type="InterPro" id="IPR028608">
    <property type="entry name" value="CIAO1/Cia1"/>
</dbReference>
<evidence type="ECO:0000313" key="5">
    <source>
        <dbReference type="EMBL" id="SSD60181.1"/>
    </source>
</evidence>
<dbReference type="AlphaFoldDB" id="A0A376B6C0"/>
<dbReference type="PRINTS" id="PR00320">
    <property type="entry name" value="GPROTEINBRPT"/>
</dbReference>
<dbReference type="Pfam" id="PF00400">
    <property type="entry name" value="WD40"/>
    <property type="match status" value="7"/>
</dbReference>
<dbReference type="EMBL" id="UFAJ01000290">
    <property type="protein sequence ID" value="SSD60181.1"/>
    <property type="molecule type" value="Genomic_DNA"/>
</dbReference>
<dbReference type="InterPro" id="IPR020472">
    <property type="entry name" value="WD40_PAC1"/>
</dbReference>
<reference evidence="6" key="1">
    <citation type="submission" date="2018-06" db="EMBL/GenBank/DDBJ databases">
        <authorList>
            <person name="Guldener U."/>
        </authorList>
    </citation>
    <scope>NUCLEOTIDE SEQUENCE [LARGE SCALE GENOMIC DNA]</scope>
    <source>
        <strain evidence="6">UTAD17</strain>
    </source>
</reference>
<keyword evidence="1 4" id="KW-0853">WD repeat</keyword>
<dbReference type="CDD" id="cd00200">
    <property type="entry name" value="WD40"/>
    <property type="match status" value="1"/>
</dbReference>
<feature type="repeat" description="WD" evidence="4">
    <location>
        <begin position="207"/>
        <end position="244"/>
    </location>
</feature>
<dbReference type="SMART" id="SM00320">
    <property type="entry name" value="WD40"/>
    <property type="match status" value="7"/>
</dbReference>
<gene>
    <name evidence="3" type="primary">CIA1</name>
    <name evidence="5" type="ORF">SCODWIG_01942</name>
</gene>
<dbReference type="InterPro" id="IPR036322">
    <property type="entry name" value="WD40_repeat_dom_sf"/>
</dbReference>
<keyword evidence="3" id="KW-0963">Cytoplasm</keyword>
<protein>
    <recommendedName>
        <fullName evidence="3">Probable cytosolic iron-sulfur protein assembly protein 1</fullName>
    </recommendedName>
</protein>
<comment type="subcellular location">
    <subcellularLocation>
        <location evidence="3">Cytoplasm</location>
    </subcellularLocation>
    <subcellularLocation>
        <location evidence="3">Nucleus</location>
    </subcellularLocation>
    <text evidence="3">Preferentially localized to the nucleus.</text>
</comment>
<dbReference type="PROSITE" id="PS50082">
    <property type="entry name" value="WD_REPEATS_2"/>
    <property type="match status" value="5"/>
</dbReference>
<comment type="similarity">
    <text evidence="3">Belongs to the WD repeat CIA1 family.</text>
</comment>
<feature type="repeat" description="WD" evidence="4">
    <location>
        <begin position="161"/>
        <end position="192"/>
    </location>
</feature>
<dbReference type="GO" id="GO:0097361">
    <property type="term" value="C:cytosolic [4Fe-4S] assembly targeting complex"/>
    <property type="evidence" value="ECO:0007669"/>
    <property type="project" value="InterPro"/>
</dbReference>
<dbReference type="GO" id="GO:0005634">
    <property type="term" value="C:nucleus"/>
    <property type="evidence" value="ECO:0007669"/>
    <property type="project" value="UniProtKB-SubCell"/>
</dbReference>
<sequence>MELLKSLPIHTDKIWSLAINKPHQLLATASSDRKIKFIKVGEAHDKNSYNVVDELDDSIHKKSIRTVAWRPSEYTHMPVLAAGSFDTTVSIWGKENDESILSENNNGTIELLALIEGHENEVKCCNWSHNSQYLASCSRDKTVWIWEADDYSEDFECVAVLQEHSQDVKHCVWHPHKLLLASSSYDDSIRIWREFDDGDDWECAAVLEGHEGTVWCSSFEPNSATENIRLCSSSDDGTVRIWKLIEDHDDDDEQKWNQESVLPQAHSRQVYHCDWNTNGYIASCGADGKIVVYKEEEKFSGKWSILFEKNDAHGCYEINTVKWIDDNRLATADDNGTVNIWKI</sequence>
<dbReference type="InterPro" id="IPR015943">
    <property type="entry name" value="WD40/YVTN_repeat-like_dom_sf"/>
</dbReference>
<dbReference type="GO" id="GO:0016226">
    <property type="term" value="P:iron-sulfur cluster assembly"/>
    <property type="evidence" value="ECO:0007669"/>
    <property type="project" value="UniProtKB-UniRule"/>
</dbReference>
<feature type="repeat" description="WD" evidence="4">
    <location>
        <begin position="115"/>
        <end position="147"/>
    </location>
</feature>
<comment type="subunit">
    <text evidence="3">Interacts with NAR1.</text>
</comment>
<proteinExistence type="inferred from homology"/>
<dbReference type="Gene3D" id="2.130.10.10">
    <property type="entry name" value="YVTN repeat-like/Quinoprotein amine dehydrogenase"/>
    <property type="match status" value="1"/>
</dbReference>
<dbReference type="SUPFAM" id="SSF50978">
    <property type="entry name" value="WD40 repeat-like"/>
    <property type="match status" value="1"/>
</dbReference>
<name>A0A376B6C0_9ASCO</name>
<dbReference type="PROSITE" id="PS50294">
    <property type="entry name" value="WD_REPEATS_REGION"/>
    <property type="match status" value="3"/>
</dbReference>
<accession>A0A376B6C0</accession>